<dbReference type="InterPro" id="IPR036736">
    <property type="entry name" value="ACP-like_sf"/>
</dbReference>
<dbReference type="SMART" id="SM01294">
    <property type="entry name" value="PKS_PP_betabranch"/>
    <property type="match status" value="1"/>
</dbReference>
<evidence type="ECO:0000313" key="4">
    <source>
        <dbReference type="EMBL" id="MFD2462648.1"/>
    </source>
</evidence>
<dbReference type="InterPro" id="IPR009081">
    <property type="entry name" value="PP-bd_ACP"/>
</dbReference>
<dbReference type="RefSeq" id="WP_345403832.1">
    <property type="nucleotide sequence ID" value="NZ_BAABHG010000015.1"/>
</dbReference>
<keyword evidence="2" id="KW-0597">Phosphoprotein</keyword>
<evidence type="ECO:0000256" key="2">
    <source>
        <dbReference type="ARBA" id="ARBA00022553"/>
    </source>
</evidence>
<keyword evidence="1" id="KW-0596">Phosphopantetheine</keyword>
<keyword evidence="5" id="KW-1185">Reference proteome</keyword>
<sequence length="88" mass="9409">MSGTQAGMTAAQVRAWLIDRVAFLLELRAQDIDPDAELAELGLDSVYAVMLGGEIEEEFGLVVEPTVAWDNPTITVLAGHLAAELGVR</sequence>
<proteinExistence type="predicted"/>
<evidence type="ECO:0000259" key="3">
    <source>
        <dbReference type="PROSITE" id="PS50075"/>
    </source>
</evidence>
<accession>A0ABW5GP41</accession>
<comment type="caution">
    <text evidence="4">The sequence shown here is derived from an EMBL/GenBank/DDBJ whole genome shotgun (WGS) entry which is preliminary data.</text>
</comment>
<gene>
    <name evidence="4" type="ORF">ACFSYJ_28835</name>
</gene>
<organism evidence="4 5">
    <name type="scientific">Amycolatopsis samaneae</name>
    <dbReference type="NCBI Taxonomy" id="664691"/>
    <lineage>
        <taxon>Bacteria</taxon>
        <taxon>Bacillati</taxon>
        <taxon>Actinomycetota</taxon>
        <taxon>Actinomycetes</taxon>
        <taxon>Pseudonocardiales</taxon>
        <taxon>Pseudonocardiaceae</taxon>
        <taxon>Amycolatopsis</taxon>
    </lineage>
</organism>
<dbReference type="SUPFAM" id="SSF47336">
    <property type="entry name" value="ACP-like"/>
    <property type="match status" value="1"/>
</dbReference>
<feature type="domain" description="Carrier" evidence="3">
    <location>
        <begin position="8"/>
        <end position="85"/>
    </location>
</feature>
<name>A0ABW5GP41_9PSEU</name>
<evidence type="ECO:0000313" key="5">
    <source>
        <dbReference type="Proteomes" id="UP001597419"/>
    </source>
</evidence>
<dbReference type="Pfam" id="PF00550">
    <property type="entry name" value="PP-binding"/>
    <property type="match status" value="1"/>
</dbReference>
<evidence type="ECO:0000256" key="1">
    <source>
        <dbReference type="ARBA" id="ARBA00022450"/>
    </source>
</evidence>
<dbReference type="SMART" id="SM00823">
    <property type="entry name" value="PKS_PP"/>
    <property type="match status" value="1"/>
</dbReference>
<dbReference type="Proteomes" id="UP001597419">
    <property type="component" value="Unassembled WGS sequence"/>
</dbReference>
<dbReference type="PROSITE" id="PS50075">
    <property type="entry name" value="CARRIER"/>
    <property type="match status" value="1"/>
</dbReference>
<protein>
    <submittedName>
        <fullName evidence="4">Acyl carrier protein</fullName>
    </submittedName>
</protein>
<dbReference type="InterPro" id="IPR020806">
    <property type="entry name" value="PKS_PP-bd"/>
</dbReference>
<reference evidence="5" key="1">
    <citation type="journal article" date="2019" name="Int. J. Syst. Evol. Microbiol.">
        <title>The Global Catalogue of Microorganisms (GCM) 10K type strain sequencing project: providing services to taxonomists for standard genome sequencing and annotation.</title>
        <authorList>
            <consortium name="The Broad Institute Genomics Platform"/>
            <consortium name="The Broad Institute Genome Sequencing Center for Infectious Disease"/>
            <person name="Wu L."/>
            <person name="Ma J."/>
        </authorList>
    </citation>
    <scope>NUCLEOTIDE SEQUENCE [LARGE SCALE GENOMIC DNA]</scope>
    <source>
        <strain evidence="5">CGMCC 4.7643</strain>
    </source>
</reference>
<dbReference type="EMBL" id="JBHUKU010000017">
    <property type="protein sequence ID" value="MFD2462648.1"/>
    <property type="molecule type" value="Genomic_DNA"/>
</dbReference>
<dbReference type="Gene3D" id="1.10.1200.10">
    <property type="entry name" value="ACP-like"/>
    <property type="match status" value="1"/>
</dbReference>